<reference evidence="4" key="1">
    <citation type="journal article" date="2011" name="Proc. Natl. Acad. Sci. U.S.A.">
        <title>Obligate biotrophy features unraveled by the genomic analysis of rust fungi.</title>
        <authorList>
            <person name="Duplessis S."/>
            <person name="Cuomo C.A."/>
            <person name="Lin Y.-C."/>
            <person name="Aerts A."/>
            <person name="Tisserant E."/>
            <person name="Veneault-Fourrey C."/>
            <person name="Joly D.L."/>
            <person name="Hacquard S."/>
            <person name="Amselem J."/>
            <person name="Cantarel B.L."/>
            <person name="Chiu R."/>
            <person name="Coutinho P.M."/>
            <person name="Feau N."/>
            <person name="Field M."/>
            <person name="Frey P."/>
            <person name="Gelhaye E."/>
            <person name="Goldberg J."/>
            <person name="Grabherr M.G."/>
            <person name="Kodira C.D."/>
            <person name="Kohler A."/>
            <person name="Kuees U."/>
            <person name="Lindquist E.A."/>
            <person name="Lucas S.M."/>
            <person name="Mago R."/>
            <person name="Mauceli E."/>
            <person name="Morin E."/>
            <person name="Murat C."/>
            <person name="Pangilinan J.L."/>
            <person name="Park R."/>
            <person name="Pearson M."/>
            <person name="Quesneville H."/>
            <person name="Rouhier N."/>
            <person name="Sakthikumar S."/>
            <person name="Salamov A.A."/>
            <person name="Schmutz J."/>
            <person name="Selles B."/>
            <person name="Shapiro H."/>
            <person name="Tanguay P."/>
            <person name="Tuskan G.A."/>
            <person name="Henrissat B."/>
            <person name="Van de Peer Y."/>
            <person name="Rouze P."/>
            <person name="Ellis J.G."/>
            <person name="Dodds P.N."/>
            <person name="Schein J.E."/>
            <person name="Zhong S."/>
            <person name="Hamelin R.C."/>
            <person name="Grigoriev I.V."/>
            <person name="Szabo L.J."/>
            <person name="Martin F."/>
        </authorList>
    </citation>
    <scope>NUCLEOTIDE SEQUENCE [LARGE SCALE GENOMIC DNA]</scope>
    <source>
        <strain evidence="4">98AG31 / pathotype 3-4-7</strain>
    </source>
</reference>
<dbReference type="SMART" id="SM00313">
    <property type="entry name" value="PXA"/>
    <property type="match status" value="1"/>
</dbReference>
<feature type="compositionally biased region" description="Low complexity" evidence="1">
    <location>
        <begin position="33"/>
        <end position="55"/>
    </location>
</feature>
<dbReference type="HOGENOM" id="CLU_618385_0_0_1"/>
<evidence type="ECO:0000313" key="3">
    <source>
        <dbReference type="EMBL" id="EGG04029.1"/>
    </source>
</evidence>
<dbReference type="InParanoid" id="F4RUB0"/>
<feature type="domain" description="PXA" evidence="2">
    <location>
        <begin position="79"/>
        <end position="292"/>
    </location>
</feature>
<dbReference type="PANTHER" id="PTHR22775">
    <property type="entry name" value="SORTING NEXIN"/>
    <property type="match status" value="1"/>
</dbReference>
<dbReference type="STRING" id="747676.F4RUB0"/>
<feature type="region of interest" description="Disordered" evidence="1">
    <location>
        <begin position="1"/>
        <end position="62"/>
    </location>
</feature>
<evidence type="ECO:0000256" key="1">
    <source>
        <dbReference type="SAM" id="MobiDB-lite"/>
    </source>
</evidence>
<dbReference type="GO" id="GO:0035091">
    <property type="term" value="F:phosphatidylinositol binding"/>
    <property type="evidence" value="ECO:0007669"/>
    <property type="project" value="TreeGrafter"/>
</dbReference>
<dbReference type="OrthoDB" id="431557at2759"/>
<protein>
    <recommendedName>
        <fullName evidence="2">PXA domain-containing protein</fullName>
    </recommendedName>
</protein>
<keyword evidence="4" id="KW-1185">Reference proteome</keyword>
<gene>
    <name evidence="3" type="ORF">MELLADRAFT_65189</name>
</gene>
<name>F4RUB0_MELLP</name>
<dbReference type="InterPro" id="IPR003114">
    <property type="entry name" value="Phox_assoc"/>
</dbReference>
<proteinExistence type="predicted"/>
<evidence type="ECO:0000313" key="4">
    <source>
        <dbReference type="Proteomes" id="UP000001072"/>
    </source>
</evidence>
<dbReference type="eggNOG" id="ENOG502RYEC">
    <property type="taxonomic scope" value="Eukaryota"/>
</dbReference>
<dbReference type="Proteomes" id="UP000001072">
    <property type="component" value="Unassembled WGS sequence"/>
</dbReference>
<evidence type="ECO:0000259" key="2">
    <source>
        <dbReference type="PROSITE" id="PS51207"/>
    </source>
</evidence>
<feature type="compositionally biased region" description="Polar residues" evidence="1">
    <location>
        <begin position="1"/>
        <end position="13"/>
    </location>
</feature>
<dbReference type="GeneID" id="18930395"/>
<accession>F4RUB0</accession>
<dbReference type="PANTHER" id="PTHR22775:SF3">
    <property type="entry name" value="SORTING NEXIN-13"/>
    <property type="match status" value="1"/>
</dbReference>
<dbReference type="Pfam" id="PF02194">
    <property type="entry name" value="PXA"/>
    <property type="match status" value="1"/>
</dbReference>
<dbReference type="KEGG" id="mlr:MELLADRAFT_65189"/>
<dbReference type="AlphaFoldDB" id="F4RUB0"/>
<organism evidence="4">
    <name type="scientific">Melampsora larici-populina (strain 98AG31 / pathotype 3-4-7)</name>
    <name type="common">Poplar leaf rust fungus</name>
    <dbReference type="NCBI Taxonomy" id="747676"/>
    <lineage>
        <taxon>Eukaryota</taxon>
        <taxon>Fungi</taxon>
        <taxon>Dikarya</taxon>
        <taxon>Basidiomycota</taxon>
        <taxon>Pucciniomycotina</taxon>
        <taxon>Pucciniomycetes</taxon>
        <taxon>Pucciniales</taxon>
        <taxon>Melampsoraceae</taxon>
        <taxon>Melampsora</taxon>
    </lineage>
</organism>
<sequence>MTLTGFRNNSSLDQDIRTRPRKRAREAITTTGTTSNIDPTNSPSSSSLKPRSNPTASHPPLRRLFASVPSPILTDKRYGNLLDPLLSNLLTIISKQFILSWYTQISPLKENSKPFITRVTQILIHLIRELERRLTTLDPIQLLLFDLPSLLNRHLLDVQETHRRLSFQRQRGLEPDSTFDEVFVRLRPHPGVQLTTVIASTNRQANSFLSPQLVDPLPNFPNARALPSPMYLRLLIEALMEQLLPAEDWAPETERLIIREIIINVILAPLFCKLSEPATIYSLIAVHLPSTEDDPPPTSPALASQVIPPISLPSRILGFLHRIFHFLLLLPSLYQSLTQLPPIGTRRDPTLFEPSLSLLATLLGANQQTHVRQLCWILSLFLRMFQIILTRLLVHLFYTNIISPISLSNLIVQITTILEQTTDPNQPNQEEQSDEKIDLKILREEAKKSIEHQIPTQCSQFCSPSGIAENLLHGVDQQTSNVFLMFDFFELVLVKMFPELAEWDEDLNLD</sequence>
<dbReference type="VEuPathDB" id="FungiDB:MELLADRAFT_65189"/>
<dbReference type="RefSeq" id="XP_007412822.1">
    <property type="nucleotide sequence ID" value="XM_007412760.1"/>
</dbReference>
<dbReference type="EMBL" id="GL883121">
    <property type="protein sequence ID" value="EGG04029.1"/>
    <property type="molecule type" value="Genomic_DNA"/>
</dbReference>
<dbReference type="PROSITE" id="PS51207">
    <property type="entry name" value="PXA"/>
    <property type="match status" value="1"/>
</dbReference>